<dbReference type="InterPro" id="IPR007398">
    <property type="entry name" value="BioG"/>
</dbReference>
<proteinExistence type="predicted"/>
<evidence type="ECO:0000313" key="2">
    <source>
        <dbReference type="Proteomes" id="UP000183812"/>
    </source>
</evidence>
<dbReference type="EMBL" id="FNAY01000016">
    <property type="protein sequence ID" value="SDF72724.1"/>
    <property type="molecule type" value="Genomic_DNA"/>
</dbReference>
<gene>
    <name evidence="1" type="ORF">SAMN04244550_02720</name>
</gene>
<dbReference type="SUPFAM" id="SSF53474">
    <property type="entry name" value="alpha/beta-Hydrolases"/>
    <property type="match status" value="1"/>
</dbReference>
<sequence>MRADWLQRRGSADLILVFAGWAVGLDPLRHLSGAADVLVLSDYRDETLPEALWAPGKRLSVVAYSMGVAVAARHLPRLRPKRAVAICGAPDPRAVIGPAIYDATLAGLSPQSLAQFSRRAGAAVPPGADIAALAAELHALASRPAAPAPAFDRILSATGDRIFPRATMATAWPGAEIDWIAGGHSPFARWRDWQEITG</sequence>
<dbReference type="InterPro" id="IPR029058">
    <property type="entry name" value="AB_hydrolase_fold"/>
</dbReference>
<protein>
    <submittedName>
        <fullName evidence="1">Biotin synthesis protein BioG</fullName>
    </submittedName>
</protein>
<evidence type="ECO:0000313" key="1">
    <source>
        <dbReference type="EMBL" id="SDF72724.1"/>
    </source>
</evidence>
<organism evidence="1 2">
    <name type="scientific">Rhodobacter capsulatus</name>
    <name type="common">Rhodopseudomonas capsulata</name>
    <dbReference type="NCBI Taxonomy" id="1061"/>
    <lineage>
        <taxon>Bacteria</taxon>
        <taxon>Pseudomonadati</taxon>
        <taxon>Pseudomonadota</taxon>
        <taxon>Alphaproteobacteria</taxon>
        <taxon>Rhodobacterales</taxon>
        <taxon>Rhodobacter group</taxon>
        <taxon>Rhodobacter</taxon>
    </lineage>
</organism>
<dbReference type="RefSeq" id="WP_074555148.1">
    <property type="nucleotide sequence ID" value="NZ_CP119563.1"/>
</dbReference>
<name>A0A1G7NFA6_RHOCA</name>
<dbReference type="AlphaFoldDB" id="A0A1G7NFA6"/>
<dbReference type="Pfam" id="PF04301">
    <property type="entry name" value="BioG"/>
    <property type="match status" value="1"/>
</dbReference>
<accession>A0A1G7NFA6</accession>
<reference evidence="1 2" key="1">
    <citation type="submission" date="2016-10" db="EMBL/GenBank/DDBJ databases">
        <authorList>
            <person name="de Groot N.N."/>
        </authorList>
    </citation>
    <scope>NUCLEOTIDE SEQUENCE [LARGE SCALE GENOMIC DNA]</scope>
    <source>
        <strain evidence="2">DSM 938 / 37b4</strain>
    </source>
</reference>
<dbReference type="OrthoDB" id="7688089at2"/>
<dbReference type="Proteomes" id="UP000183812">
    <property type="component" value="Unassembled WGS sequence"/>
</dbReference>